<evidence type="ECO:0008006" key="5">
    <source>
        <dbReference type="Google" id="ProtNLM"/>
    </source>
</evidence>
<feature type="region of interest" description="Disordered" evidence="1">
    <location>
        <begin position="1"/>
        <end position="61"/>
    </location>
</feature>
<dbReference type="RefSeq" id="WP_030146144.1">
    <property type="nucleotide sequence ID" value="NZ_BMNZ01000001.1"/>
</dbReference>
<sequence>MTDPQPREGYTWPGTRTSAPTGPPQPLRDGPPQPAPVSPAGVGEGGGGGEGGGQASRRGHPRRYGVAAGTVFAIVTAWLTIGEGVVLSKGLWILGAGVVLSAAATAIPRLRPFAQGFLAASVVVGIGSVGLLYLFLVTIFVAAVGS</sequence>
<dbReference type="EMBL" id="BMNZ01000001">
    <property type="protein sequence ID" value="GGM84073.1"/>
    <property type="molecule type" value="Genomic_DNA"/>
</dbReference>
<proteinExistence type="predicted"/>
<evidence type="ECO:0000313" key="3">
    <source>
        <dbReference type="EMBL" id="GGM84073.1"/>
    </source>
</evidence>
<reference evidence="4" key="1">
    <citation type="journal article" date="2019" name="Int. J. Syst. Evol. Microbiol.">
        <title>The Global Catalogue of Microorganisms (GCM) 10K type strain sequencing project: providing services to taxonomists for standard genome sequencing and annotation.</title>
        <authorList>
            <consortium name="The Broad Institute Genomics Platform"/>
            <consortium name="The Broad Institute Genome Sequencing Center for Infectious Disease"/>
            <person name="Wu L."/>
            <person name="Ma J."/>
        </authorList>
    </citation>
    <scope>NUCLEOTIDE SEQUENCE [LARGE SCALE GENOMIC DNA]</scope>
    <source>
        <strain evidence="4">JCM 1365</strain>
    </source>
</reference>
<evidence type="ECO:0000313" key="4">
    <source>
        <dbReference type="Proteomes" id="UP000623461"/>
    </source>
</evidence>
<keyword evidence="2" id="KW-0472">Membrane</keyword>
<feature type="transmembrane region" description="Helical" evidence="2">
    <location>
        <begin position="91"/>
        <end position="110"/>
    </location>
</feature>
<organism evidence="3 4">
    <name type="scientific">Terrabacter tumescens</name>
    <dbReference type="NCBI Taxonomy" id="60443"/>
    <lineage>
        <taxon>Bacteria</taxon>
        <taxon>Bacillati</taxon>
        <taxon>Actinomycetota</taxon>
        <taxon>Actinomycetes</taxon>
        <taxon>Micrococcales</taxon>
        <taxon>Intrasporangiaceae</taxon>
        <taxon>Terrabacter</taxon>
    </lineage>
</organism>
<feature type="compositionally biased region" description="Pro residues" evidence="1">
    <location>
        <begin position="21"/>
        <end position="37"/>
    </location>
</feature>
<dbReference type="Proteomes" id="UP000623461">
    <property type="component" value="Unassembled WGS sequence"/>
</dbReference>
<feature type="transmembrane region" description="Helical" evidence="2">
    <location>
        <begin position="117"/>
        <end position="144"/>
    </location>
</feature>
<name>A0ABQ2HNU0_9MICO</name>
<accession>A0ABQ2HNU0</accession>
<protein>
    <recommendedName>
        <fullName evidence="5">DUF4190 domain-containing protein</fullName>
    </recommendedName>
</protein>
<keyword evidence="2" id="KW-1133">Transmembrane helix</keyword>
<keyword evidence="4" id="KW-1185">Reference proteome</keyword>
<keyword evidence="2" id="KW-0812">Transmembrane</keyword>
<comment type="caution">
    <text evidence="3">The sequence shown here is derived from an EMBL/GenBank/DDBJ whole genome shotgun (WGS) entry which is preliminary data.</text>
</comment>
<evidence type="ECO:0000256" key="2">
    <source>
        <dbReference type="SAM" id="Phobius"/>
    </source>
</evidence>
<feature type="compositionally biased region" description="Gly residues" evidence="1">
    <location>
        <begin position="42"/>
        <end position="54"/>
    </location>
</feature>
<feature type="transmembrane region" description="Helical" evidence="2">
    <location>
        <begin position="64"/>
        <end position="85"/>
    </location>
</feature>
<gene>
    <name evidence="3" type="ORF">GCM10009721_06000</name>
</gene>
<evidence type="ECO:0000256" key="1">
    <source>
        <dbReference type="SAM" id="MobiDB-lite"/>
    </source>
</evidence>